<dbReference type="Pfam" id="PF00353">
    <property type="entry name" value="HemolysinCabind"/>
    <property type="match status" value="4"/>
</dbReference>
<evidence type="ECO:0000256" key="2">
    <source>
        <dbReference type="ARBA" id="ARBA00022525"/>
    </source>
</evidence>
<comment type="caution">
    <text evidence="4">The sequence shown here is derived from an EMBL/GenBank/DDBJ whole genome shotgun (WGS) entry which is preliminary data.</text>
</comment>
<evidence type="ECO:0000313" key="5">
    <source>
        <dbReference type="Proteomes" id="UP000184514"/>
    </source>
</evidence>
<dbReference type="Proteomes" id="UP000184514">
    <property type="component" value="Unassembled WGS sequence"/>
</dbReference>
<keyword evidence="2" id="KW-0964">Secreted</keyword>
<dbReference type="InterPro" id="IPR050557">
    <property type="entry name" value="RTX_toxin/Mannuronan_C5-epim"/>
</dbReference>
<organism evidence="4 5">
    <name type="scientific">Planktotalea frisia</name>
    <dbReference type="NCBI Taxonomy" id="696762"/>
    <lineage>
        <taxon>Bacteria</taxon>
        <taxon>Pseudomonadati</taxon>
        <taxon>Pseudomonadota</taxon>
        <taxon>Alphaproteobacteria</taxon>
        <taxon>Rhodobacterales</taxon>
        <taxon>Paracoccaceae</taxon>
        <taxon>Planktotalea</taxon>
    </lineage>
</organism>
<dbReference type="SUPFAM" id="SSF51120">
    <property type="entry name" value="beta-Roll"/>
    <property type="match status" value="2"/>
</dbReference>
<sequence length="231" mass="22824">MNSDGDDSLDGGAGDDSIVATGDEDTLRGGTGADTMEGGADADTFIIEDNFGNDVITGGEGTTDPTDVDFDTVDLSAVSGPITVSFSQNEAGSITDNNDTIKFTEIERIFTTDSNDSIDASGDATGLVLNARGGDDTIKGGQGGDTILAGAGSGDISDGEGNDSVDGGAGDDTISGGLGKELITGGAGDDRFVNTVGNGSDTITDFNAGNSGAIGDGDGTNSDFIDLSSFL</sequence>
<proteinExistence type="predicted"/>
<protein>
    <submittedName>
        <fullName evidence="4">Bifunctional hemolysin/adenylate cyclase</fullName>
    </submittedName>
</protein>
<dbReference type="STRING" id="696762.PFRI_34810"/>
<dbReference type="InterPro" id="IPR011049">
    <property type="entry name" value="Serralysin-like_metalloprot_C"/>
</dbReference>
<evidence type="ECO:0000256" key="3">
    <source>
        <dbReference type="SAM" id="MobiDB-lite"/>
    </source>
</evidence>
<dbReference type="Gene3D" id="2.150.10.10">
    <property type="entry name" value="Serralysin-like metalloprotease, C-terminal"/>
    <property type="match status" value="3"/>
</dbReference>
<evidence type="ECO:0000256" key="1">
    <source>
        <dbReference type="ARBA" id="ARBA00004613"/>
    </source>
</evidence>
<dbReference type="PANTHER" id="PTHR38340:SF1">
    <property type="entry name" value="S-LAYER PROTEIN"/>
    <property type="match status" value="1"/>
</dbReference>
<evidence type="ECO:0000313" key="4">
    <source>
        <dbReference type="EMBL" id="OJI92377.1"/>
    </source>
</evidence>
<dbReference type="PANTHER" id="PTHR38340">
    <property type="entry name" value="S-LAYER PROTEIN"/>
    <property type="match status" value="1"/>
</dbReference>
<dbReference type="EMBL" id="MLCB01000186">
    <property type="protein sequence ID" value="OJI92377.1"/>
    <property type="molecule type" value="Genomic_DNA"/>
</dbReference>
<feature type="region of interest" description="Disordered" evidence="3">
    <location>
        <begin position="1"/>
        <end position="39"/>
    </location>
</feature>
<keyword evidence="5" id="KW-1185">Reference proteome</keyword>
<reference evidence="4 5" key="1">
    <citation type="submission" date="2016-10" db="EMBL/GenBank/DDBJ databases">
        <title>Genome sequence of Planktotalea frisia SH6-1.</title>
        <authorList>
            <person name="Poehlein A."/>
            <person name="Bakenhus I."/>
            <person name="Voget S."/>
            <person name="Brinkhoff T."/>
            <person name="Simon M."/>
        </authorList>
    </citation>
    <scope>NUCLEOTIDE SEQUENCE [LARGE SCALE GENOMIC DNA]</scope>
    <source>
        <strain evidence="4 5">SH6-1</strain>
    </source>
</reference>
<dbReference type="OrthoDB" id="6305173at2"/>
<gene>
    <name evidence="4" type="primary">cya_4</name>
    <name evidence="4" type="ORF">PFRI_34810</name>
</gene>
<dbReference type="AlphaFoldDB" id="A0A1L9NSZ1"/>
<accession>A0A1L9NSZ1</accession>
<name>A0A1L9NSZ1_9RHOB</name>
<dbReference type="GO" id="GO:0005576">
    <property type="term" value="C:extracellular region"/>
    <property type="evidence" value="ECO:0007669"/>
    <property type="project" value="UniProtKB-SubCell"/>
</dbReference>
<dbReference type="GO" id="GO:0005509">
    <property type="term" value="F:calcium ion binding"/>
    <property type="evidence" value="ECO:0007669"/>
    <property type="project" value="InterPro"/>
</dbReference>
<dbReference type="PRINTS" id="PR00313">
    <property type="entry name" value="CABNDNGRPT"/>
</dbReference>
<dbReference type="InterPro" id="IPR001343">
    <property type="entry name" value="Hemolysn_Ca-bd"/>
</dbReference>
<comment type="subcellular location">
    <subcellularLocation>
        <location evidence="1">Secreted</location>
    </subcellularLocation>
</comment>
<feature type="region of interest" description="Disordered" evidence="3">
    <location>
        <begin position="135"/>
        <end position="173"/>
    </location>
</feature>